<accession>A0AC35U1J4</accession>
<sequence length="314" mass="36282">MNTETEFGYIDEVRIGETVATKRTRYKVLKLLGEGGYGSVFKVQEVNEPKNCYAMKCEKKIPARAHPKLKMEVAILKLLNIERAQQSHFVKLIDRAKKTNYYLILMELLGPNLSDLRHAMPKKHFSLATGFSVAVQCLEGLEDLHKCFYIHRDVKSCNFACGRGLKKKMVYLLDFGMARKIVNDGGEVKSPREKCRFKGTVKFSSLNAHKGYELGRKDDIESWCYMIAELMSEVGLPWKKIQDKEKVFLAKKAVRLNYESLFAPFKFAKEYGKILEYVDGLSYPDKVDYIFIYEMLKLMTEMEALNMNAPLDWE</sequence>
<proteinExistence type="predicted"/>
<protein>
    <submittedName>
        <fullName evidence="2">Protein kinase domain-containing protein</fullName>
    </submittedName>
</protein>
<name>A0AC35U1J4_9BILA</name>
<dbReference type="WBParaSite" id="RSKR_0000636400.1">
    <property type="protein sequence ID" value="RSKR_0000636400.1"/>
    <property type="gene ID" value="RSKR_0000636400"/>
</dbReference>
<organism evidence="1 2">
    <name type="scientific">Rhabditophanes sp. KR3021</name>
    <dbReference type="NCBI Taxonomy" id="114890"/>
    <lineage>
        <taxon>Eukaryota</taxon>
        <taxon>Metazoa</taxon>
        <taxon>Ecdysozoa</taxon>
        <taxon>Nematoda</taxon>
        <taxon>Chromadorea</taxon>
        <taxon>Rhabditida</taxon>
        <taxon>Tylenchina</taxon>
        <taxon>Panagrolaimomorpha</taxon>
        <taxon>Strongyloidoidea</taxon>
        <taxon>Alloionematidae</taxon>
        <taxon>Rhabditophanes</taxon>
    </lineage>
</organism>
<dbReference type="Proteomes" id="UP000095286">
    <property type="component" value="Unplaced"/>
</dbReference>
<reference evidence="2" key="1">
    <citation type="submission" date="2016-11" db="UniProtKB">
        <authorList>
            <consortium name="WormBaseParasite"/>
        </authorList>
    </citation>
    <scope>IDENTIFICATION</scope>
    <source>
        <strain evidence="2">KR3021</strain>
    </source>
</reference>
<evidence type="ECO:0000313" key="1">
    <source>
        <dbReference type="Proteomes" id="UP000095286"/>
    </source>
</evidence>
<evidence type="ECO:0000313" key="2">
    <source>
        <dbReference type="WBParaSite" id="RSKR_0000636400.1"/>
    </source>
</evidence>